<evidence type="ECO:0000313" key="2">
    <source>
        <dbReference type="EMBL" id="CCU83360.1"/>
    </source>
</evidence>
<feature type="transmembrane region" description="Helical" evidence="1">
    <location>
        <begin position="119"/>
        <end position="139"/>
    </location>
</feature>
<feature type="transmembrane region" description="Helical" evidence="1">
    <location>
        <begin position="183"/>
        <end position="204"/>
    </location>
</feature>
<reference evidence="2 3" key="1">
    <citation type="journal article" date="1998" name="Science">
        <title>Genome sequence of the nematode C. elegans: a platform for investigating biology.</title>
        <authorList>
            <consortium name="The C. elegans sequencing consortium"/>
            <person name="Sulson J.E."/>
            <person name="Waterston R."/>
        </authorList>
    </citation>
    <scope>NUCLEOTIDE SEQUENCE [LARGE SCALE GENOMIC DNA]</scope>
    <source>
        <strain evidence="2 3">Bristol N2</strain>
    </source>
</reference>
<dbReference type="PANTHER" id="PTHR23018:SF11">
    <property type="entry name" value="G-PROTEIN COUPLED RECEPTORS FAMILY 1 PROFILE DOMAIN-CONTAINING PROTEIN"/>
    <property type="match status" value="1"/>
</dbReference>
<evidence type="ECO:0000313" key="3">
    <source>
        <dbReference type="Proteomes" id="UP000001940"/>
    </source>
</evidence>
<protein>
    <submittedName>
        <fullName evidence="2">G_PROTEIN_RECEP_F1_2 domain-containing protein</fullName>
    </submittedName>
</protein>
<keyword evidence="1" id="KW-0472">Membrane</keyword>
<dbReference type="InterPro" id="IPR005047">
    <property type="entry name" value="7TM_GPCR_serpentine_rcpt_Srxa"/>
</dbReference>
<keyword evidence="3" id="KW-1185">Reference proteome</keyword>
<dbReference type="PANTHER" id="PTHR23018">
    <property type="entry name" value="SERPENTINE RECEPTOR, CLASS XA-RELATED"/>
    <property type="match status" value="1"/>
</dbReference>
<dbReference type="SUPFAM" id="SSF81321">
    <property type="entry name" value="Family A G protein-coupled receptor-like"/>
    <property type="match status" value="1"/>
</dbReference>
<feature type="transmembrane region" description="Helical" evidence="1">
    <location>
        <begin position="6"/>
        <end position="27"/>
    </location>
</feature>
<dbReference type="AlphaFoldDB" id="M1ZK02"/>
<dbReference type="Pfam" id="PF03383">
    <property type="entry name" value="Serpentine_r_xa"/>
    <property type="match status" value="1"/>
</dbReference>
<dbReference type="CTD" id="189895"/>
<dbReference type="AGR" id="WB:WBGene00012847"/>
<evidence type="ECO:0000313" key="4">
    <source>
        <dbReference type="WormBase" id="Y44A6B.2b"/>
    </source>
</evidence>
<keyword evidence="1" id="KW-1133">Transmembrane helix</keyword>
<dbReference type="SMR" id="M1ZK02"/>
<feature type="transmembrane region" description="Helical" evidence="1">
    <location>
        <begin position="39"/>
        <end position="63"/>
    </location>
</feature>
<dbReference type="RefSeq" id="NP_001294747.1">
    <property type="nucleotide sequence ID" value="NM_001307818.1"/>
</dbReference>
<dbReference type="Proteomes" id="UP000001940">
    <property type="component" value="Chromosome V"/>
</dbReference>
<evidence type="ECO:0000256" key="1">
    <source>
        <dbReference type="SAM" id="Phobius"/>
    </source>
</evidence>
<keyword evidence="1" id="KW-0812">Transmembrane</keyword>
<name>M1ZK02_CAEEL</name>
<dbReference type="Gene3D" id="1.20.1070.10">
    <property type="entry name" value="Rhodopsin 7-helix transmembrane proteins"/>
    <property type="match status" value="1"/>
</dbReference>
<gene>
    <name evidence="2 4" type="primary">srxa-15</name>
    <name evidence="2" type="ORF">CELE_Y44A6B.2</name>
    <name evidence="4" type="ORF">Y44A6B.2</name>
</gene>
<accession>M1ZK02</accession>
<sequence>MVQFFLVFGFINLTSLLFNALVFHVIYKQVDKSKFPTIYIYNTIIANSMDTFLILITFIIPIVLDDKVYFEFRRFAGSSLTIVGTFFYEHIFYLTILMTLQRAHSIKRPASKLVTDRRVWLVCSGFGVISLIILIIPFLSSCPVNINQRNLSFQVVSISSTSNVHQLPPLATRSKSRQSFDRCLLLHSTITTSFLFLYELTGLLLRVFVKDFLALSETVRRFIFYSRVSTISLLCFLLYFVGTPAIRKLILQKVLNLLKGKAGHRTPTTTTVLV</sequence>
<dbReference type="EMBL" id="BX284605">
    <property type="protein sequence ID" value="CCU83360.1"/>
    <property type="molecule type" value="Genomic_DNA"/>
</dbReference>
<dbReference type="Bgee" id="WBGene00012847">
    <property type="expression patterns" value="Expressed in larva"/>
</dbReference>
<organism evidence="2 3">
    <name type="scientific">Caenorhabditis elegans</name>
    <dbReference type="NCBI Taxonomy" id="6239"/>
    <lineage>
        <taxon>Eukaryota</taxon>
        <taxon>Metazoa</taxon>
        <taxon>Ecdysozoa</taxon>
        <taxon>Nematoda</taxon>
        <taxon>Chromadorea</taxon>
        <taxon>Rhabditida</taxon>
        <taxon>Rhabditina</taxon>
        <taxon>Rhabditomorpha</taxon>
        <taxon>Rhabditoidea</taxon>
        <taxon>Rhabditidae</taxon>
        <taxon>Peloderinae</taxon>
        <taxon>Caenorhabditis</taxon>
    </lineage>
</organism>
<proteinExistence type="predicted"/>
<feature type="transmembrane region" description="Helical" evidence="1">
    <location>
        <begin position="224"/>
        <end position="242"/>
    </location>
</feature>
<dbReference type="OrthoDB" id="5869146at2759"/>
<feature type="transmembrane region" description="Helical" evidence="1">
    <location>
        <begin position="75"/>
        <end position="98"/>
    </location>
</feature>
<dbReference type="GeneID" id="189895"/>
<dbReference type="KEGG" id="cel:CELE_Y44A6B.2"/>
<dbReference type="WormBase" id="Y44A6B.2b">
    <property type="protein sequence ID" value="CE48333"/>
    <property type="gene ID" value="WBGene00012847"/>
    <property type="gene designation" value="srxa-15"/>
</dbReference>